<organism evidence="1">
    <name type="scientific">Arundo donax</name>
    <name type="common">Giant reed</name>
    <name type="synonym">Donax arundinaceus</name>
    <dbReference type="NCBI Taxonomy" id="35708"/>
    <lineage>
        <taxon>Eukaryota</taxon>
        <taxon>Viridiplantae</taxon>
        <taxon>Streptophyta</taxon>
        <taxon>Embryophyta</taxon>
        <taxon>Tracheophyta</taxon>
        <taxon>Spermatophyta</taxon>
        <taxon>Magnoliopsida</taxon>
        <taxon>Liliopsida</taxon>
        <taxon>Poales</taxon>
        <taxon>Poaceae</taxon>
        <taxon>PACMAD clade</taxon>
        <taxon>Arundinoideae</taxon>
        <taxon>Arundineae</taxon>
        <taxon>Arundo</taxon>
    </lineage>
</organism>
<proteinExistence type="predicted"/>
<evidence type="ECO:0000313" key="1">
    <source>
        <dbReference type="EMBL" id="JAD46877.1"/>
    </source>
</evidence>
<dbReference type="AlphaFoldDB" id="A0A0A9AID9"/>
<dbReference type="EMBL" id="GBRH01251018">
    <property type="protein sequence ID" value="JAD46877.1"/>
    <property type="molecule type" value="Transcribed_RNA"/>
</dbReference>
<reference evidence="1" key="1">
    <citation type="submission" date="2014-09" db="EMBL/GenBank/DDBJ databases">
        <authorList>
            <person name="Magalhaes I.L.F."/>
            <person name="Oliveira U."/>
            <person name="Santos F.R."/>
            <person name="Vidigal T.H.D.A."/>
            <person name="Brescovit A.D."/>
            <person name="Santos A.J."/>
        </authorList>
    </citation>
    <scope>NUCLEOTIDE SEQUENCE</scope>
    <source>
        <tissue evidence="1">Shoot tissue taken approximately 20 cm above the soil surface</tissue>
    </source>
</reference>
<sequence>MIRCRNSMKKVVGTAPTLPIMGIS</sequence>
<reference evidence="1" key="2">
    <citation type="journal article" date="2015" name="Data Brief">
        <title>Shoot transcriptome of the giant reed, Arundo donax.</title>
        <authorList>
            <person name="Barrero R.A."/>
            <person name="Guerrero F.D."/>
            <person name="Moolhuijzen P."/>
            <person name="Goolsby J.A."/>
            <person name="Tidwell J."/>
            <person name="Bellgard S.E."/>
            <person name="Bellgard M.I."/>
        </authorList>
    </citation>
    <scope>NUCLEOTIDE SEQUENCE</scope>
    <source>
        <tissue evidence="1">Shoot tissue taken approximately 20 cm above the soil surface</tissue>
    </source>
</reference>
<protein>
    <submittedName>
        <fullName evidence="1">Uncharacterized protein</fullName>
    </submittedName>
</protein>
<accession>A0A0A9AID9</accession>
<name>A0A0A9AID9_ARUDO</name>